<dbReference type="Gene3D" id="3.30.420.40">
    <property type="match status" value="2"/>
</dbReference>
<dbReference type="RefSeq" id="WP_012243613.1">
    <property type="nucleotide sequence ID" value="NC_010168.1"/>
</dbReference>
<dbReference type="PANTHER" id="PTHR18964:SF149">
    <property type="entry name" value="BIFUNCTIONAL UDP-N-ACETYLGLUCOSAMINE 2-EPIMERASE_N-ACETYLMANNOSAMINE KINASE"/>
    <property type="match status" value="1"/>
</dbReference>
<evidence type="ECO:0000313" key="2">
    <source>
        <dbReference type="EMBL" id="ABY21905.1"/>
    </source>
</evidence>
<evidence type="ECO:0000313" key="3">
    <source>
        <dbReference type="Proteomes" id="UP000002007"/>
    </source>
</evidence>
<dbReference type="SUPFAM" id="SSF53067">
    <property type="entry name" value="Actin-like ATPase domain"/>
    <property type="match status" value="1"/>
</dbReference>
<dbReference type="HOGENOM" id="CLU_036604_0_4_11"/>
<dbReference type="AlphaFoldDB" id="A9WLA9"/>
<evidence type="ECO:0000256" key="1">
    <source>
        <dbReference type="ARBA" id="ARBA00006479"/>
    </source>
</evidence>
<comment type="similarity">
    <text evidence="1">Belongs to the ROK (NagC/XylR) family.</text>
</comment>
<reference evidence="3" key="1">
    <citation type="journal article" date="2008" name="J. Bacteriol.">
        <title>Genome sequence of the fish pathogen Renibacterium salmoninarum suggests reductive evolution away from an environmental Arthrobacter ancestor.</title>
        <authorList>
            <person name="Wiens G.D."/>
            <person name="Rockey D.D."/>
            <person name="Wu Z."/>
            <person name="Chang J."/>
            <person name="Levy R."/>
            <person name="Crane S."/>
            <person name="Chen D.S."/>
            <person name="Capri G.R."/>
            <person name="Burnett J.R."/>
            <person name="Sudheesh P.S."/>
            <person name="Schipma M.J."/>
            <person name="Burd H."/>
            <person name="Bhattacharyya A."/>
            <person name="Rhodes L.D."/>
            <person name="Kaul R."/>
            <person name="Strom M.S."/>
        </authorList>
    </citation>
    <scope>NUCLEOTIDE SEQUENCE [LARGE SCALE GENOMIC DNA]</scope>
    <source>
        <strain evidence="3">ATCC 33209 / DSM 20767 / JCM 11484 / NBRC 15589 / NCIMB 2235</strain>
    </source>
</reference>
<dbReference type="Pfam" id="PF00480">
    <property type="entry name" value="ROK"/>
    <property type="match status" value="1"/>
</dbReference>
<dbReference type="KEGG" id="rsa:RSal33209_0149"/>
<accession>A9WLA9</accession>
<dbReference type="eggNOG" id="COG1940">
    <property type="taxonomic scope" value="Bacteria"/>
</dbReference>
<dbReference type="InterPro" id="IPR000600">
    <property type="entry name" value="ROK"/>
</dbReference>
<proteinExistence type="inferred from homology"/>
<dbReference type="InterPro" id="IPR043129">
    <property type="entry name" value="ATPase_NBD"/>
</dbReference>
<organism evidence="2 3">
    <name type="scientific">Renibacterium salmoninarum (strain ATCC 33209 / DSM 20767 / JCM 11484 / NBRC 15589 / NCIMB 2235)</name>
    <dbReference type="NCBI Taxonomy" id="288705"/>
    <lineage>
        <taxon>Bacteria</taxon>
        <taxon>Bacillati</taxon>
        <taxon>Actinomycetota</taxon>
        <taxon>Actinomycetes</taxon>
        <taxon>Micrococcales</taxon>
        <taxon>Micrococcaceae</taxon>
        <taxon>Renibacterium</taxon>
    </lineage>
</organism>
<sequence>MRADAGHFAGLKITGSEIFAVITDLRAEPVISQRVKLRDRQVCAVVEAMEVQTGIQVNGVGISLGGSVADGVTVLRAPFLGWRNVQLAAKVQDHLHRPVALENDVQALTVAQQWFGAGRRTENFAVLTIGAGVGYGLVLNDRLIESADWGLGLIGHFPIDPGGPQCAAGHRGCARAFLTIESICTLAAQAYGEPLDYADVLRRAADGHRQLGQLITQAGRALGILAAAVANLTGVKTIVLSGEGIGLFLAVEPTVRAAAAERRDPEAAELDFVPTPDNLASSDFAEWARGAAAVAIERTLLGVISR</sequence>
<dbReference type="PANTHER" id="PTHR18964">
    <property type="entry name" value="ROK (REPRESSOR, ORF, KINASE) FAMILY"/>
    <property type="match status" value="1"/>
</dbReference>
<dbReference type="STRING" id="288705.RSal33209_0149"/>
<gene>
    <name evidence="2" type="ordered locus">RSal33209_0149</name>
</gene>
<dbReference type="Proteomes" id="UP000002007">
    <property type="component" value="Chromosome"/>
</dbReference>
<dbReference type="EMBL" id="CP000910">
    <property type="protein sequence ID" value="ABY21905.1"/>
    <property type="molecule type" value="Genomic_DNA"/>
</dbReference>
<keyword evidence="3" id="KW-1185">Reference proteome</keyword>
<protein>
    <submittedName>
        <fullName evidence="2">Transcriptional regulator, ROK family</fullName>
    </submittedName>
</protein>
<name>A9WLA9_RENSM</name>